<gene>
    <name evidence="3" type="ORF">UFOVP1035_115</name>
    <name evidence="4" type="ORF">UFOVP1181_74</name>
    <name evidence="2" type="ORF">UFOVP965_119</name>
</gene>
<accession>A0A6J5R542</accession>
<evidence type="ECO:0000313" key="4">
    <source>
        <dbReference type="EMBL" id="CAB4188738.1"/>
    </source>
</evidence>
<evidence type="ECO:0000256" key="1">
    <source>
        <dbReference type="SAM" id="MobiDB-lite"/>
    </source>
</evidence>
<organism evidence="4">
    <name type="scientific">uncultured Caudovirales phage</name>
    <dbReference type="NCBI Taxonomy" id="2100421"/>
    <lineage>
        <taxon>Viruses</taxon>
        <taxon>Duplodnaviria</taxon>
        <taxon>Heunggongvirae</taxon>
        <taxon>Uroviricota</taxon>
        <taxon>Caudoviricetes</taxon>
        <taxon>Peduoviridae</taxon>
        <taxon>Maltschvirus</taxon>
        <taxon>Maltschvirus maltsch</taxon>
    </lineage>
</organism>
<sequence>MSMPKDRAKHAKRVVDPRDYAPEGWNDLTPEQMDEMDKSAQAGHESMKHTEGTESLFDTASQSKPPF</sequence>
<dbReference type="EMBL" id="LR796920">
    <property type="protein sequence ID" value="CAB4175145.1"/>
    <property type="molecule type" value="Genomic_DNA"/>
</dbReference>
<protein>
    <submittedName>
        <fullName evidence="4">Uncharacterized protein</fullName>
    </submittedName>
</protein>
<dbReference type="EMBL" id="LR797127">
    <property type="protein sequence ID" value="CAB4188738.1"/>
    <property type="molecule type" value="Genomic_DNA"/>
</dbReference>
<proteinExistence type="predicted"/>
<dbReference type="EMBL" id="LR796984">
    <property type="protein sequence ID" value="CAB4179908.1"/>
    <property type="molecule type" value="Genomic_DNA"/>
</dbReference>
<feature type="compositionally biased region" description="Polar residues" evidence="1">
    <location>
        <begin position="56"/>
        <end position="67"/>
    </location>
</feature>
<name>A0A6J5R542_9CAUD</name>
<evidence type="ECO:0000313" key="2">
    <source>
        <dbReference type="EMBL" id="CAB4175145.1"/>
    </source>
</evidence>
<evidence type="ECO:0000313" key="3">
    <source>
        <dbReference type="EMBL" id="CAB4179908.1"/>
    </source>
</evidence>
<reference evidence="4" key="1">
    <citation type="submission" date="2020-05" db="EMBL/GenBank/DDBJ databases">
        <authorList>
            <person name="Chiriac C."/>
            <person name="Salcher M."/>
            <person name="Ghai R."/>
            <person name="Kavagutti S V."/>
        </authorList>
    </citation>
    <scope>NUCLEOTIDE SEQUENCE</scope>
</reference>
<feature type="region of interest" description="Disordered" evidence="1">
    <location>
        <begin position="1"/>
        <end position="67"/>
    </location>
</feature>